<dbReference type="EMBL" id="JTJJ01000111">
    <property type="protein sequence ID" value="KHJ65740.1"/>
    <property type="molecule type" value="Genomic_DNA"/>
</dbReference>
<organism evidence="1 2">
    <name type="scientific">Pantoea rodasii</name>
    <dbReference type="NCBI Taxonomy" id="1076549"/>
    <lineage>
        <taxon>Bacteria</taxon>
        <taxon>Pseudomonadati</taxon>
        <taxon>Pseudomonadota</taxon>
        <taxon>Gammaproteobacteria</taxon>
        <taxon>Enterobacterales</taxon>
        <taxon>Erwiniaceae</taxon>
        <taxon>Pantoea</taxon>
    </lineage>
</organism>
<dbReference type="RefSeq" id="WP_039335960.1">
    <property type="nucleotide sequence ID" value="NZ_JTJJ01000111.1"/>
</dbReference>
<sequence length="364" mass="41613">MNGIIKASLSKPLTVKEDKKEKVLYLPGNGSHFNMALIFAETSKYDGYIYANGYDVIARNYIKNNSSSKVKFFLTESSVADFLPIIDKVVVFYGSVTQFSMSNFKRIILACLKTKKPMYEVPHGLFQSGQNLIDNSNLIDTNSYYDGIGENLPSLTNIKLSWSGDDGFGYPRTALMEKYHERVLPKFTLITSNTNWFLYSQSDKRRFYKEIFDYAEKNSDEIFIWCPHPAELMPDTFSFAAMDFKPNNFLLYGLHNDIYFHGIEGTDDLIPYCEYGISTVTTCLLDYEMHSKRVNVFNCSGVENLISEFESASSFYNAEEIKNDAKEIKTGLLKSYDSNKFDSLLSQNVDESSFKNSHYLASFI</sequence>
<dbReference type="AlphaFoldDB" id="A0A0B1R3T8"/>
<protein>
    <submittedName>
        <fullName evidence="1">Uncharacterized protein</fullName>
    </submittedName>
</protein>
<reference evidence="1 2" key="1">
    <citation type="submission" date="2014-11" db="EMBL/GenBank/DDBJ databases">
        <title>Genome sequencing of Pantoea rodasii ND03.</title>
        <authorList>
            <person name="Muhamad Yunos N.Y."/>
            <person name="Chan K.-G."/>
        </authorList>
    </citation>
    <scope>NUCLEOTIDE SEQUENCE [LARGE SCALE GENOMIC DNA]</scope>
    <source>
        <strain evidence="1 2">ND03</strain>
    </source>
</reference>
<comment type="caution">
    <text evidence="1">The sequence shown here is derived from an EMBL/GenBank/DDBJ whole genome shotgun (WGS) entry which is preliminary data.</text>
</comment>
<accession>A0A0B1R3T8</accession>
<dbReference type="Proteomes" id="UP000030853">
    <property type="component" value="Unassembled WGS sequence"/>
</dbReference>
<gene>
    <name evidence="1" type="ORF">QU24_22945</name>
</gene>
<proteinExistence type="predicted"/>
<name>A0A0B1R3T8_9GAMM</name>
<evidence type="ECO:0000313" key="1">
    <source>
        <dbReference type="EMBL" id="KHJ65740.1"/>
    </source>
</evidence>
<evidence type="ECO:0000313" key="2">
    <source>
        <dbReference type="Proteomes" id="UP000030853"/>
    </source>
</evidence>